<dbReference type="AlphaFoldDB" id="A0AAP4EWT7"/>
<evidence type="ECO:0000256" key="3">
    <source>
        <dbReference type="ARBA" id="ARBA00023004"/>
    </source>
</evidence>
<reference evidence="6 7" key="1">
    <citation type="submission" date="2023-05" db="EMBL/GenBank/DDBJ databases">
        <title>[ruminococcus] sp. nov., isolated from a pig farm feces dump.</title>
        <authorList>
            <person name="Chang Y.-H."/>
        </authorList>
    </citation>
    <scope>NUCLEOTIDE SEQUENCE [LARGE SCALE GENOMIC DNA]</scope>
    <source>
        <strain evidence="6 7">YH-rum2234</strain>
    </source>
</reference>
<dbReference type="EMBL" id="JASGBQ010000001">
    <property type="protein sequence ID" value="MDI9241047.1"/>
    <property type="molecule type" value="Genomic_DNA"/>
</dbReference>
<dbReference type="GO" id="GO:0046872">
    <property type="term" value="F:metal ion binding"/>
    <property type="evidence" value="ECO:0007669"/>
    <property type="project" value="UniProtKB-KW"/>
</dbReference>
<evidence type="ECO:0000259" key="5">
    <source>
        <dbReference type="PROSITE" id="PS51918"/>
    </source>
</evidence>
<dbReference type="Gene3D" id="3.20.20.70">
    <property type="entry name" value="Aldolase class I"/>
    <property type="match status" value="1"/>
</dbReference>
<keyword evidence="3" id="KW-0408">Iron</keyword>
<dbReference type="GO" id="GO:0016491">
    <property type="term" value="F:oxidoreductase activity"/>
    <property type="evidence" value="ECO:0007669"/>
    <property type="project" value="InterPro"/>
</dbReference>
<proteinExistence type="predicted"/>
<evidence type="ECO:0000313" key="7">
    <source>
        <dbReference type="Proteomes" id="UP001300383"/>
    </source>
</evidence>
<feature type="domain" description="Radical SAM core" evidence="5">
    <location>
        <begin position="7"/>
        <end position="226"/>
    </location>
</feature>
<keyword evidence="4" id="KW-0411">Iron-sulfur</keyword>
<protein>
    <submittedName>
        <fullName evidence="6">Radical SAM protein</fullName>
    </submittedName>
</protein>
<dbReference type="InterPro" id="IPR013785">
    <property type="entry name" value="Aldolase_TIM"/>
</dbReference>
<dbReference type="SUPFAM" id="SSF102114">
    <property type="entry name" value="Radical SAM enzymes"/>
    <property type="match status" value="1"/>
</dbReference>
<dbReference type="Proteomes" id="UP001300383">
    <property type="component" value="Unassembled WGS sequence"/>
</dbReference>
<dbReference type="PANTHER" id="PTHR43273:SF8">
    <property type="entry name" value="RADICAL SAM DOMAIN PROTEIN"/>
    <property type="match status" value="1"/>
</dbReference>
<organism evidence="6 7">
    <name type="scientific">Fusibacillus kribbianus</name>
    <dbReference type="NCBI Taxonomy" id="3044208"/>
    <lineage>
        <taxon>Bacteria</taxon>
        <taxon>Bacillati</taxon>
        <taxon>Bacillota</taxon>
        <taxon>Clostridia</taxon>
        <taxon>Lachnospirales</taxon>
        <taxon>Lachnospiraceae</taxon>
        <taxon>Fusibacillus</taxon>
    </lineage>
</organism>
<dbReference type="SFLD" id="SFLDS00029">
    <property type="entry name" value="Radical_SAM"/>
    <property type="match status" value="1"/>
</dbReference>
<keyword evidence="1" id="KW-0949">S-adenosyl-L-methionine</keyword>
<gene>
    <name evidence="6" type="ORF">QJ036_00960</name>
</gene>
<dbReference type="Pfam" id="PF04055">
    <property type="entry name" value="Radical_SAM"/>
    <property type="match status" value="1"/>
</dbReference>
<sequence>MEEVDEDTMVDRICISINNRCNLACKYCHFHEKKSSIDVQNMDVLKILDNVMDSIEKNNIPIFKIGFVGNGEPLLDFELLKEYLLYIAEYLENGKIAAYTISNGILLNEDMLLFFKKYHVNVGFSIDGIKSIHDKYRCGTHDKVMEKIMLYKEVYGKYPSMNCTVGEDVLQHAEETIEFFRQFDNRITFSRMIGQYGIPLDDFNVFLKKAAEHLNVRTGGYDCTMYGGMCGAGMNNFFYANGNVYICGNCIDMAPLGKSDMPFSQLETLNFDFDRNHCYKESLCE</sequence>
<evidence type="ECO:0000313" key="6">
    <source>
        <dbReference type="EMBL" id="MDI9241047.1"/>
    </source>
</evidence>
<evidence type="ECO:0000256" key="1">
    <source>
        <dbReference type="ARBA" id="ARBA00022691"/>
    </source>
</evidence>
<accession>A0AAP4EWT7</accession>
<dbReference type="InterPro" id="IPR058240">
    <property type="entry name" value="rSAM_sf"/>
</dbReference>
<name>A0AAP4EWT7_9FIRM</name>
<dbReference type="InterPro" id="IPR023867">
    <property type="entry name" value="Sulphatase_maturase_rSAM"/>
</dbReference>
<dbReference type="InterPro" id="IPR007197">
    <property type="entry name" value="rSAM"/>
</dbReference>
<keyword evidence="2" id="KW-0479">Metal-binding</keyword>
<dbReference type="PROSITE" id="PS51918">
    <property type="entry name" value="RADICAL_SAM"/>
    <property type="match status" value="1"/>
</dbReference>
<keyword evidence="7" id="KW-1185">Reference proteome</keyword>
<dbReference type="PANTHER" id="PTHR43273">
    <property type="entry name" value="ANAEROBIC SULFATASE-MATURATING ENZYME HOMOLOG ASLB-RELATED"/>
    <property type="match status" value="1"/>
</dbReference>
<dbReference type="CDD" id="cd01335">
    <property type="entry name" value="Radical_SAM"/>
    <property type="match status" value="1"/>
</dbReference>
<dbReference type="SFLD" id="SFLDG01067">
    <property type="entry name" value="SPASM/twitch_domain_containing"/>
    <property type="match status" value="1"/>
</dbReference>
<comment type="caution">
    <text evidence="6">The sequence shown here is derived from an EMBL/GenBank/DDBJ whole genome shotgun (WGS) entry which is preliminary data.</text>
</comment>
<dbReference type="GO" id="GO:0051536">
    <property type="term" value="F:iron-sulfur cluster binding"/>
    <property type="evidence" value="ECO:0007669"/>
    <property type="project" value="UniProtKB-KW"/>
</dbReference>
<evidence type="ECO:0000256" key="4">
    <source>
        <dbReference type="ARBA" id="ARBA00023014"/>
    </source>
</evidence>
<evidence type="ECO:0000256" key="2">
    <source>
        <dbReference type="ARBA" id="ARBA00022723"/>
    </source>
</evidence>